<feature type="signal peptide" evidence="2">
    <location>
        <begin position="1"/>
        <end position="24"/>
    </location>
</feature>
<dbReference type="RefSeq" id="WP_354553071.1">
    <property type="nucleotide sequence ID" value="NZ_JBEPSD010000004.1"/>
</dbReference>
<reference evidence="3 4" key="1">
    <citation type="submission" date="2024-06" db="EMBL/GenBank/DDBJ databases">
        <title>Sorghum-associated microbial communities from plants grown in Nebraska, USA.</title>
        <authorList>
            <person name="Schachtman D."/>
        </authorList>
    </citation>
    <scope>NUCLEOTIDE SEQUENCE [LARGE SCALE GENOMIC DNA]</scope>
    <source>
        <strain evidence="3 4">1757</strain>
    </source>
</reference>
<name>A0ABV2Q276_9GAMM</name>
<dbReference type="EMBL" id="JBEPSD010000004">
    <property type="protein sequence ID" value="MET4571085.1"/>
    <property type="molecule type" value="Genomic_DNA"/>
</dbReference>
<feature type="region of interest" description="Disordered" evidence="1">
    <location>
        <begin position="233"/>
        <end position="256"/>
    </location>
</feature>
<evidence type="ECO:0000313" key="4">
    <source>
        <dbReference type="Proteomes" id="UP001549251"/>
    </source>
</evidence>
<sequence>MKRMSMWLLPAVAVVCLGSVQAAAKDQANIVRDYTDIVGPADQQAYEAGIKSYNQCLAEHGFKYAWTSWVHETGDVYSYSYVSDPMTWAGFDAMRDAGKACDTTFRTQVNPHLKSETSVFMQGDAELRHLQTDTFGTPALIEVTYFKLKPGQRQAFMDAARKIYAAAKKSKWTGYSMLNEVVDGGDGAPDFLLVSPAKNWADLGKEMDPTLWKMLENVYGKADADALRKTVREATQESPSHVDSYNAGLSYRPSGK</sequence>
<keyword evidence="4" id="KW-1185">Reference proteome</keyword>
<proteinExistence type="predicted"/>
<accession>A0ABV2Q276</accession>
<keyword evidence="2" id="KW-0732">Signal</keyword>
<gene>
    <name evidence="3" type="ORF">ABIE04_003467</name>
</gene>
<evidence type="ECO:0000313" key="3">
    <source>
        <dbReference type="EMBL" id="MET4571085.1"/>
    </source>
</evidence>
<evidence type="ECO:0000256" key="2">
    <source>
        <dbReference type="SAM" id="SignalP"/>
    </source>
</evidence>
<dbReference type="Proteomes" id="UP001549251">
    <property type="component" value="Unassembled WGS sequence"/>
</dbReference>
<evidence type="ECO:0000256" key="1">
    <source>
        <dbReference type="SAM" id="MobiDB-lite"/>
    </source>
</evidence>
<feature type="chain" id="PRO_5045139224" evidence="2">
    <location>
        <begin position="25"/>
        <end position="256"/>
    </location>
</feature>
<protein>
    <submittedName>
        <fullName evidence="3">Uncharacterized protein</fullName>
    </submittedName>
</protein>
<comment type="caution">
    <text evidence="3">The sequence shown here is derived from an EMBL/GenBank/DDBJ whole genome shotgun (WGS) entry which is preliminary data.</text>
</comment>
<organism evidence="3 4">
    <name type="scientific">Rhodanobacter soli</name>
    <dbReference type="NCBI Taxonomy" id="590609"/>
    <lineage>
        <taxon>Bacteria</taxon>
        <taxon>Pseudomonadati</taxon>
        <taxon>Pseudomonadota</taxon>
        <taxon>Gammaproteobacteria</taxon>
        <taxon>Lysobacterales</taxon>
        <taxon>Rhodanobacteraceae</taxon>
        <taxon>Rhodanobacter</taxon>
    </lineage>
</organism>